<dbReference type="InterPro" id="IPR017520">
    <property type="entry name" value="CHP03086"/>
</dbReference>
<protein>
    <submittedName>
        <fullName evidence="2">TIGR03086 family protein</fullName>
    </submittedName>
</protein>
<proteinExistence type="predicted"/>
<dbReference type="AlphaFoldDB" id="A0A1H9HUW9"/>
<feature type="domain" description="Mycothiol-dependent maleylpyruvate isomerase metal-binding" evidence="1">
    <location>
        <begin position="5"/>
        <end position="124"/>
    </location>
</feature>
<reference evidence="3" key="1">
    <citation type="submission" date="2016-10" db="EMBL/GenBank/DDBJ databases">
        <authorList>
            <person name="Varghese N."/>
            <person name="Submissions S."/>
        </authorList>
    </citation>
    <scope>NUCLEOTIDE SEQUENCE [LARGE SCALE GENOMIC DNA]</scope>
    <source>
        <strain evidence="3">CGMCC 4.578</strain>
    </source>
</reference>
<dbReference type="InterPro" id="IPR034660">
    <property type="entry name" value="DinB/YfiT-like"/>
</dbReference>
<evidence type="ECO:0000313" key="3">
    <source>
        <dbReference type="Proteomes" id="UP000199028"/>
    </source>
</evidence>
<dbReference type="Pfam" id="PF11716">
    <property type="entry name" value="MDMPI_N"/>
    <property type="match status" value="1"/>
</dbReference>
<dbReference type="EMBL" id="FOFT01000002">
    <property type="protein sequence ID" value="SEQ66077.1"/>
    <property type="molecule type" value="Genomic_DNA"/>
</dbReference>
<gene>
    <name evidence="2" type="ORF">SAMN05216195_1021009</name>
</gene>
<dbReference type="SUPFAM" id="SSF109854">
    <property type="entry name" value="DinB/YfiT-like putative metalloenzymes"/>
    <property type="match status" value="1"/>
</dbReference>
<dbReference type="NCBIfam" id="TIGR03083">
    <property type="entry name" value="maleylpyruvate isomerase family mycothiol-dependent enzyme"/>
    <property type="match status" value="1"/>
</dbReference>
<name>A0A1H9HUW9_9PSEU</name>
<dbReference type="NCBIfam" id="TIGR03086">
    <property type="entry name" value="TIGR03086 family metal-binding protein"/>
    <property type="match status" value="1"/>
</dbReference>
<evidence type="ECO:0000313" key="2">
    <source>
        <dbReference type="EMBL" id="SEQ66077.1"/>
    </source>
</evidence>
<dbReference type="InterPro" id="IPR024344">
    <property type="entry name" value="MDMPI_metal-binding"/>
</dbReference>
<organism evidence="2 3">
    <name type="scientific">Lentzea flaviverrucosa</name>
    <dbReference type="NCBI Taxonomy" id="200379"/>
    <lineage>
        <taxon>Bacteria</taxon>
        <taxon>Bacillati</taxon>
        <taxon>Actinomycetota</taxon>
        <taxon>Actinomycetes</taxon>
        <taxon>Pseudonocardiales</taxon>
        <taxon>Pseudonocardiaceae</taxon>
        <taxon>Lentzea</taxon>
    </lineage>
</organism>
<accession>A0A1H9HUW9</accession>
<dbReference type="InterPro" id="IPR017517">
    <property type="entry name" value="Maleyloyr_isom"/>
</dbReference>
<dbReference type="RefSeq" id="WP_090064466.1">
    <property type="nucleotide sequence ID" value="NZ_FOFT01000002.1"/>
</dbReference>
<evidence type="ECO:0000259" key="1">
    <source>
        <dbReference type="Pfam" id="PF11716"/>
    </source>
</evidence>
<keyword evidence="3" id="KW-1185">Reference proteome</keyword>
<sequence length="182" mass="19521">MIDLKPACHRMVEVLHRVTDDQLTSSSPCAEYTVADLIDHVDLVSRGSAALARRDSGELPDTEDAHSSPGWRDSVAQHVLALGEAWDEPAAWQGSTDVAGLELPNEVWGKIALTELVVHGWDIAKATGQPFDLPEHTVRACFDHVAEFVPAAPIPALWGAPVTVAPDATLLDQIVAITGRVP</sequence>
<dbReference type="Proteomes" id="UP000199028">
    <property type="component" value="Unassembled WGS sequence"/>
</dbReference>
<dbReference type="OrthoDB" id="5185819at2"/>
<dbReference type="Gene3D" id="1.20.120.450">
    <property type="entry name" value="dinb family like domain"/>
    <property type="match status" value="1"/>
</dbReference>
<dbReference type="GO" id="GO:0046872">
    <property type="term" value="F:metal ion binding"/>
    <property type="evidence" value="ECO:0007669"/>
    <property type="project" value="InterPro"/>
</dbReference>